<accession>A0A252CA68</accession>
<reference evidence="2 3" key="1">
    <citation type="submission" date="2017-02" db="EMBL/GenBank/DDBJ databases">
        <authorList>
            <person name="Peterson S.W."/>
        </authorList>
    </citation>
    <scope>NUCLEOTIDE SEQUENCE [LARGE SCALE GENOMIC DNA]</scope>
    <source>
        <strain evidence="2">159469</strain>
    </source>
</reference>
<dbReference type="EMBL" id="MUIZ01000033">
    <property type="protein sequence ID" value="OUK01640.1"/>
    <property type="molecule type" value="Genomic_DNA"/>
</dbReference>
<comment type="caution">
    <text evidence="2">The sequence shown here is derived from an EMBL/GenBank/DDBJ whole genome shotgun (WGS) entry which is preliminary data.</text>
</comment>
<feature type="non-terminal residue" evidence="2">
    <location>
        <position position="304"/>
    </location>
</feature>
<dbReference type="AlphaFoldDB" id="A0A252CA68"/>
<proteinExistence type="predicted"/>
<feature type="non-terminal residue" evidence="2">
    <location>
        <position position="1"/>
    </location>
</feature>
<evidence type="ECO:0000259" key="1">
    <source>
        <dbReference type="Pfam" id="PF05043"/>
    </source>
</evidence>
<dbReference type="Proteomes" id="UP000194606">
    <property type="component" value="Unassembled WGS sequence"/>
</dbReference>
<protein>
    <recommendedName>
        <fullName evidence="1">Mga helix-turn-helix domain-containing protein</fullName>
    </recommendedName>
</protein>
<dbReference type="InterPro" id="IPR007737">
    <property type="entry name" value="Mga_HTH"/>
</dbReference>
<evidence type="ECO:0000313" key="3">
    <source>
        <dbReference type="Proteomes" id="UP000194606"/>
    </source>
</evidence>
<dbReference type="Pfam" id="PF05043">
    <property type="entry name" value="Mga"/>
    <property type="match status" value="1"/>
</dbReference>
<dbReference type="RefSeq" id="WP_198943962.1">
    <property type="nucleotide sequence ID" value="NZ_MUIZ01000033.1"/>
</dbReference>
<evidence type="ECO:0000313" key="2">
    <source>
        <dbReference type="EMBL" id="OUK01640.1"/>
    </source>
</evidence>
<feature type="domain" description="Mga helix-turn-helix" evidence="1">
    <location>
        <begin position="2"/>
        <end position="52"/>
    </location>
</feature>
<name>A0A252CA68_9LACT</name>
<gene>
    <name evidence="2" type="ORF">BZZ03_11745</name>
</gene>
<sequence>TENIFYSESYVYKLIAKVNILFSSLNLKIYFEKNNDMFSLCGNEIEIRYLYYFTISVVAKGTKQYLDLIDSKFSDSFIGSYSKEFNRLSPIGKTRVYYFIAIFSSSISTQNFLPELSDEIKELVCIFTRYNENTNLDASGPPKNRYILNENLVLFCIISYFTQEFYTDFEKSKIGNILSNIKNNHVVDTCKALLQQVCSKYSLDTFTFNLMLYTLCNNMIVIHYLKLYKFMYLKENHYYGSVDTKFIKQCIDLNLTYFTSKEDYAKLKSNFFQIIVSEVSLVPTVKIYIEFFQQPEYKSFIKNT</sequence>
<organism evidence="2 3">
    <name type="scientific">Lactococcus petauri</name>
    <dbReference type="NCBI Taxonomy" id="1940789"/>
    <lineage>
        <taxon>Bacteria</taxon>
        <taxon>Bacillati</taxon>
        <taxon>Bacillota</taxon>
        <taxon>Bacilli</taxon>
        <taxon>Lactobacillales</taxon>
        <taxon>Streptococcaceae</taxon>
        <taxon>Lactococcus</taxon>
    </lineage>
</organism>